<dbReference type="GO" id="GO:0016810">
    <property type="term" value="F:hydrolase activity, acting on carbon-nitrogen (but not peptide) bonds"/>
    <property type="evidence" value="ECO:0007669"/>
    <property type="project" value="InterPro"/>
</dbReference>
<evidence type="ECO:0000313" key="4">
    <source>
        <dbReference type="EMBL" id="STO20151.1"/>
    </source>
</evidence>
<accession>A0A377G6L7</accession>
<proteinExistence type="predicted"/>
<dbReference type="GeneID" id="93291247"/>
<dbReference type="InterPro" id="IPR002509">
    <property type="entry name" value="NODB_dom"/>
</dbReference>
<evidence type="ECO:0000313" key="5">
    <source>
        <dbReference type="Proteomes" id="UP000254554"/>
    </source>
</evidence>
<dbReference type="AlphaFoldDB" id="A0A377G6L7"/>
<dbReference type="PANTHER" id="PTHR10587">
    <property type="entry name" value="GLYCOSYL TRANSFERASE-RELATED"/>
    <property type="match status" value="1"/>
</dbReference>
<dbReference type="PANTHER" id="PTHR10587:SF133">
    <property type="entry name" value="CHITIN DEACETYLASE 1-RELATED"/>
    <property type="match status" value="1"/>
</dbReference>
<dbReference type="GO" id="GO:0016798">
    <property type="term" value="F:hydrolase activity, acting on glycosyl bonds"/>
    <property type="evidence" value="ECO:0007669"/>
    <property type="project" value="UniProtKB-KW"/>
</dbReference>
<sequence>MKKILLRSITVFFLFMGLCWGQQRDISITIDDLPMIDAQPEAFENIVHSLVKHKVPAIGFIIGNRVNKQTIKQFRLFQHHGLELGNHTYSHLNLKHVSCEEYINDLVKADVILTPFLSEPKYFRYPYLSEGKLWRKSVVRHYLRENNYIVAPVTVDSRDFEFNAELIKLKSQNPTGSLTALKQRYLNYVWQRTLTAEKNTPGKQILLLHANSLNGYFLDDLLQMFEEHGYNFISLSEALTLQ</sequence>
<dbReference type="InterPro" id="IPR011330">
    <property type="entry name" value="Glyco_hydro/deAcase_b/a-brl"/>
</dbReference>
<dbReference type="GO" id="GO:0046872">
    <property type="term" value="F:metal ion binding"/>
    <property type="evidence" value="ECO:0007669"/>
    <property type="project" value="UniProtKB-KW"/>
</dbReference>
<keyword evidence="5" id="KW-1185">Reference proteome</keyword>
<dbReference type="GO" id="GO:0045493">
    <property type="term" value="P:xylan catabolic process"/>
    <property type="evidence" value="ECO:0007669"/>
    <property type="project" value="UniProtKB-KW"/>
</dbReference>
<dbReference type="GO" id="GO:0016020">
    <property type="term" value="C:membrane"/>
    <property type="evidence" value="ECO:0007669"/>
    <property type="project" value="TreeGrafter"/>
</dbReference>
<dbReference type="RefSeq" id="WP_010652362.1">
    <property type="nucleotide sequence ID" value="NZ_JAPHOS010000001.1"/>
</dbReference>
<keyword evidence="1" id="KW-0479">Metal-binding</keyword>
<dbReference type="EMBL" id="UGGT01000001">
    <property type="protein sequence ID" value="STO20151.1"/>
    <property type="molecule type" value="Genomic_DNA"/>
</dbReference>
<evidence type="ECO:0000256" key="1">
    <source>
        <dbReference type="ARBA" id="ARBA00022723"/>
    </source>
</evidence>
<dbReference type="Pfam" id="PF01522">
    <property type="entry name" value="Polysacc_deac_1"/>
    <property type="match status" value="1"/>
</dbReference>
<dbReference type="PROSITE" id="PS51677">
    <property type="entry name" value="NODB"/>
    <property type="match status" value="1"/>
</dbReference>
<dbReference type="OrthoDB" id="115239at2"/>
<evidence type="ECO:0000259" key="3">
    <source>
        <dbReference type="PROSITE" id="PS51677"/>
    </source>
</evidence>
<organism evidence="4 5">
    <name type="scientific">Fluoribacter dumoffii</name>
    <dbReference type="NCBI Taxonomy" id="463"/>
    <lineage>
        <taxon>Bacteria</taxon>
        <taxon>Pseudomonadati</taxon>
        <taxon>Pseudomonadota</taxon>
        <taxon>Gammaproteobacteria</taxon>
        <taxon>Legionellales</taxon>
        <taxon>Legionellaceae</taxon>
        <taxon>Fluoribacter</taxon>
    </lineage>
</organism>
<keyword evidence="4" id="KW-0326">Glycosidase</keyword>
<dbReference type="Proteomes" id="UP000254554">
    <property type="component" value="Unassembled WGS sequence"/>
</dbReference>
<reference evidence="4 5" key="1">
    <citation type="submission" date="2018-06" db="EMBL/GenBank/DDBJ databases">
        <authorList>
            <consortium name="Pathogen Informatics"/>
            <person name="Doyle S."/>
        </authorList>
    </citation>
    <scope>NUCLEOTIDE SEQUENCE [LARGE SCALE GENOMIC DNA]</scope>
    <source>
        <strain evidence="4 5">NCTC11370</strain>
    </source>
</reference>
<feature type="domain" description="NodB homology" evidence="3">
    <location>
        <begin position="24"/>
        <end position="233"/>
    </location>
</feature>
<keyword evidence="4" id="KW-0119">Carbohydrate metabolism</keyword>
<dbReference type="InterPro" id="IPR050248">
    <property type="entry name" value="Polysacc_deacetylase_ArnD"/>
</dbReference>
<keyword evidence="2 4" id="KW-0378">Hydrolase</keyword>
<protein>
    <submittedName>
        <fullName evidence="4">Bifunctional xylanase/deacetylase</fullName>
    </submittedName>
</protein>
<dbReference type="STRING" id="1094715.GCA_000236165_00197"/>
<name>A0A377G6L7_9GAMM</name>
<gene>
    <name evidence="4" type="ORF">NCTC11370_00196</name>
</gene>
<keyword evidence="4" id="KW-0858">Xylan degradation</keyword>
<dbReference type="SUPFAM" id="SSF88713">
    <property type="entry name" value="Glycoside hydrolase/deacetylase"/>
    <property type="match status" value="1"/>
</dbReference>
<evidence type="ECO:0000256" key="2">
    <source>
        <dbReference type="ARBA" id="ARBA00022801"/>
    </source>
</evidence>
<dbReference type="Gene3D" id="3.20.20.370">
    <property type="entry name" value="Glycoside hydrolase/deacetylase"/>
    <property type="match status" value="1"/>
</dbReference>
<keyword evidence="4" id="KW-0624">Polysaccharide degradation</keyword>